<evidence type="ECO:0000256" key="9">
    <source>
        <dbReference type="ARBA" id="ARBA00022777"/>
    </source>
</evidence>
<dbReference type="UniPathway" id="UPA00359">
    <property type="reaction ID" value="UER00482"/>
</dbReference>
<evidence type="ECO:0000256" key="3">
    <source>
        <dbReference type="ARBA" id="ARBA00012071"/>
    </source>
</evidence>
<keyword evidence="9 13" id="KW-0418">Kinase</keyword>
<sequence length="333" mass="35037">MRAPAFWTIRHGRDSAPILRLLLSPFGALYGASVARRLARAQPLALAVPVVCLGNLTAGGTGKTPLAQTLRGVLQDVLSGPVGIVSRGYGGRLEGPVAVDPALHDAADVGDEPLMLSHDGPVFIGRDRGSAGKLAVTAGMAGLILDDGHQNPSLAKTISLVVVDGQTGFGNGHLIPAGPLRETPANGLKRADALIVVGRLSEDTAEDIVGFSGPVFHAFLEPEPIEISGPVLGFCGIGRPEKFDATLRALGLDVVDLYPFPDHHMYRADELARLAKTAQACGARLVTTRKDWVRLPPDFAAQVTVVDIKARLTDVSAFTTWVRGKLDSFSTGQ</sequence>
<feature type="binding site" evidence="13">
    <location>
        <begin position="57"/>
        <end position="64"/>
    </location>
    <ligand>
        <name>ATP</name>
        <dbReference type="ChEBI" id="CHEBI:30616"/>
    </ligand>
</feature>
<proteinExistence type="inferred from homology"/>
<name>A0A2P2E8M9_9PROT</name>
<keyword evidence="5 13" id="KW-0444">Lipid biosynthesis</keyword>
<keyword evidence="15" id="KW-1185">Reference proteome</keyword>
<comment type="caution">
    <text evidence="14">The sequence shown here is derived from an EMBL/GenBank/DDBJ whole genome shotgun (WGS) entry which is preliminary data.</text>
</comment>
<keyword evidence="10 13" id="KW-0067">ATP-binding</keyword>
<comment type="pathway">
    <text evidence="2 13">Glycolipid biosynthesis; lipid IV(A) biosynthesis; lipid IV(A) from (3R)-3-hydroxytetradecanoyl-[acyl-carrier-protein] and UDP-N-acetyl-alpha-D-glucosamine: step 6/6.</text>
</comment>
<evidence type="ECO:0000256" key="1">
    <source>
        <dbReference type="ARBA" id="ARBA00002274"/>
    </source>
</evidence>
<evidence type="ECO:0000256" key="2">
    <source>
        <dbReference type="ARBA" id="ARBA00004870"/>
    </source>
</evidence>
<dbReference type="HAMAP" id="MF_00409">
    <property type="entry name" value="LpxK"/>
    <property type="match status" value="1"/>
</dbReference>
<evidence type="ECO:0000256" key="8">
    <source>
        <dbReference type="ARBA" id="ARBA00022741"/>
    </source>
</evidence>
<keyword evidence="7 13" id="KW-0808">Transferase</keyword>
<dbReference type="RefSeq" id="WP_108984257.1">
    <property type="nucleotide sequence ID" value="NZ_BFBR01000002.1"/>
</dbReference>
<evidence type="ECO:0000313" key="15">
    <source>
        <dbReference type="Proteomes" id="UP000245086"/>
    </source>
</evidence>
<comment type="function">
    <text evidence="1 13">Transfers the gamma-phosphate of ATP to the 4'-position of a tetraacyldisaccharide 1-phosphate intermediate (termed DS-1-P) to form tetraacyldisaccharide 1,4'-bis-phosphate (lipid IVA).</text>
</comment>
<dbReference type="AlphaFoldDB" id="A0A2P2E8M9"/>
<dbReference type="NCBIfam" id="TIGR00682">
    <property type="entry name" value="lpxK"/>
    <property type="match status" value="1"/>
</dbReference>
<dbReference type="PANTHER" id="PTHR42724">
    <property type="entry name" value="TETRAACYLDISACCHARIDE 4'-KINASE"/>
    <property type="match status" value="1"/>
</dbReference>
<comment type="catalytic activity">
    <reaction evidence="13">
        <text>a lipid A disaccharide + ATP = a lipid IVA + ADP + H(+)</text>
        <dbReference type="Rhea" id="RHEA:67840"/>
        <dbReference type="ChEBI" id="CHEBI:15378"/>
        <dbReference type="ChEBI" id="CHEBI:30616"/>
        <dbReference type="ChEBI" id="CHEBI:176343"/>
        <dbReference type="ChEBI" id="CHEBI:176425"/>
        <dbReference type="ChEBI" id="CHEBI:456216"/>
        <dbReference type="EC" id="2.7.1.130"/>
    </reaction>
</comment>
<dbReference type="EC" id="2.7.1.130" evidence="3 13"/>
<dbReference type="GO" id="GO:0005524">
    <property type="term" value="F:ATP binding"/>
    <property type="evidence" value="ECO:0007669"/>
    <property type="project" value="UniProtKB-UniRule"/>
</dbReference>
<comment type="similarity">
    <text evidence="13">Belongs to the LpxK family.</text>
</comment>
<dbReference type="GO" id="GO:0009245">
    <property type="term" value="P:lipid A biosynthetic process"/>
    <property type="evidence" value="ECO:0007669"/>
    <property type="project" value="UniProtKB-UniRule"/>
</dbReference>
<dbReference type="Proteomes" id="UP000245086">
    <property type="component" value="Unassembled WGS sequence"/>
</dbReference>
<dbReference type="InterPro" id="IPR003758">
    <property type="entry name" value="LpxK"/>
</dbReference>
<keyword evidence="8 13" id="KW-0547">Nucleotide-binding</keyword>
<evidence type="ECO:0000256" key="12">
    <source>
        <dbReference type="ARBA" id="ARBA00029757"/>
    </source>
</evidence>
<protein>
    <recommendedName>
        <fullName evidence="4 13">Tetraacyldisaccharide 4'-kinase</fullName>
        <ecNumber evidence="3 13">2.7.1.130</ecNumber>
    </recommendedName>
    <alternativeName>
        <fullName evidence="12 13">Lipid A 4'-kinase</fullName>
    </alternativeName>
</protein>
<evidence type="ECO:0000256" key="5">
    <source>
        <dbReference type="ARBA" id="ARBA00022516"/>
    </source>
</evidence>
<evidence type="ECO:0000256" key="4">
    <source>
        <dbReference type="ARBA" id="ARBA00016436"/>
    </source>
</evidence>
<reference evidence="14" key="1">
    <citation type="journal article" date="2018" name="Genome Announc.">
        <title>Draft Genome Sequence of "Candidatus Phycosocius bacilliformis," an Alphaproteobacterial Ectosymbiont of the Hydrocarbon-Producing Green Alga Botryococcus braunii.</title>
        <authorList>
            <person name="Tanabe Y."/>
            <person name="Yamaguchi H."/>
            <person name="Watanabe M.M."/>
        </authorList>
    </citation>
    <scope>NUCLEOTIDE SEQUENCE [LARGE SCALE GENOMIC DNA]</scope>
    <source>
        <strain evidence="14">BOTRYCO-2</strain>
    </source>
</reference>
<organism evidence="14 15">
    <name type="scientific">Candidatus Phycosocius bacilliformis</name>
    <dbReference type="NCBI Taxonomy" id="1445552"/>
    <lineage>
        <taxon>Bacteria</taxon>
        <taxon>Pseudomonadati</taxon>
        <taxon>Pseudomonadota</taxon>
        <taxon>Alphaproteobacteria</taxon>
        <taxon>Caulobacterales</taxon>
        <taxon>Caulobacterales incertae sedis</taxon>
        <taxon>Candidatus Phycosocius</taxon>
    </lineage>
</organism>
<accession>A0A2P2E8M9</accession>
<dbReference type="GO" id="GO:0005886">
    <property type="term" value="C:plasma membrane"/>
    <property type="evidence" value="ECO:0007669"/>
    <property type="project" value="TreeGrafter"/>
</dbReference>
<dbReference type="EMBL" id="BFBR01000002">
    <property type="protein sequence ID" value="GBF57417.1"/>
    <property type="molecule type" value="Genomic_DNA"/>
</dbReference>
<evidence type="ECO:0000256" key="6">
    <source>
        <dbReference type="ARBA" id="ARBA00022556"/>
    </source>
</evidence>
<evidence type="ECO:0000256" key="10">
    <source>
        <dbReference type="ARBA" id="ARBA00022840"/>
    </source>
</evidence>
<dbReference type="PANTHER" id="PTHR42724:SF1">
    <property type="entry name" value="TETRAACYLDISACCHARIDE 4'-KINASE, MITOCHONDRIAL-RELATED"/>
    <property type="match status" value="1"/>
</dbReference>
<evidence type="ECO:0000313" key="14">
    <source>
        <dbReference type="EMBL" id="GBF57417.1"/>
    </source>
</evidence>
<evidence type="ECO:0000256" key="11">
    <source>
        <dbReference type="ARBA" id="ARBA00023098"/>
    </source>
</evidence>
<evidence type="ECO:0000256" key="13">
    <source>
        <dbReference type="HAMAP-Rule" id="MF_00409"/>
    </source>
</evidence>
<dbReference type="Pfam" id="PF02606">
    <property type="entry name" value="LpxK"/>
    <property type="match status" value="1"/>
</dbReference>
<evidence type="ECO:0000256" key="7">
    <source>
        <dbReference type="ARBA" id="ARBA00022679"/>
    </source>
</evidence>
<keyword evidence="11 13" id="KW-0443">Lipid metabolism</keyword>
<keyword evidence="6 13" id="KW-0441">Lipid A biosynthesis</keyword>
<dbReference type="OrthoDB" id="9766423at2"/>
<dbReference type="GO" id="GO:0009029">
    <property type="term" value="F:lipid-A 4'-kinase activity"/>
    <property type="evidence" value="ECO:0007669"/>
    <property type="project" value="UniProtKB-UniRule"/>
</dbReference>
<gene>
    <name evidence="13 14" type="primary">lpxK</name>
    <name evidence="14" type="ORF">PbB2_01084</name>
</gene>
<dbReference type="GO" id="GO:0009244">
    <property type="term" value="P:lipopolysaccharide core region biosynthetic process"/>
    <property type="evidence" value="ECO:0007669"/>
    <property type="project" value="TreeGrafter"/>
</dbReference>